<comment type="caution">
    <text evidence="1">Lacks conserved residue(s) required for the propagation of feature annotation.</text>
</comment>
<protein>
    <recommendedName>
        <fullName evidence="3">Laminin G domain-containing protein</fullName>
    </recommendedName>
</protein>
<accession>A0AAN8EQH3</accession>
<evidence type="ECO:0000256" key="2">
    <source>
        <dbReference type="SAM" id="SignalP"/>
    </source>
</evidence>
<feature type="signal peptide" evidence="2">
    <location>
        <begin position="1"/>
        <end position="26"/>
    </location>
</feature>
<comment type="caution">
    <text evidence="4">The sequence shown here is derived from an EMBL/GenBank/DDBJ whole genome shotgun (WGS) entry which is preliminary data.</text>
</comment>
<evidence type="ECO:0000313" key="5">
    <source>
        <dbReference type="Proteomes" id="UP001331761"/>
    </source>
</evidence>
<dbReference type="InterPro" id="IPR001791">
    <property type="entry name" value="Laminin_G"/>
</dbReference>
<evidence type="ECO:0000256" key="1">
    <source>
        <dbReference type="PROSITE-ProRule" id="PRU00122"/>
    </source>
</evidence>
<dbReference type="SUPFAM" id="SSF49899">
    <property type="entry name" value="Concanavalin A-like lectins/glucanases"/>
    <property type="match status" value="1"/>
</dbReference>
<dbReference type="Proteomes" id="UP001331761">
    <property type="component" value="Unassembled WGS sequence"/>
</dbReference>
<keyword evidence="5" id="KW-1185">Reference proteome</keyword>
<dbReference type="InterPro" id="IPR013320">
    <property type="entry name" value="ConA-like_dom_sf"/>
</dbReference>
<dbReference type="Gene3D" id="2.60.120.200">
    <property type="match status" value="2"/>
</dbReference>
<name>A0AAN8EQH3_TRICO</name>
<dbReference type="PROSITE" id="PS50025">
    <property type="entry name" value="LAM_G_DOMAIN"/>
    <property type="match status" value="1"/>
</dbReference>
<organism evidence="4 5">
    <name type="scientific">Trichostrongylus colubriformis</name>
    <name type="common">Black scour worm</name>
    <dbReference type="NCBI Taxonomy" id="6319"/>
    <lineage>
        <taxon>Eukaryota</taxon>
        <taxon>Metazoa</taxon>
        <taxon>Ecdysozoa</taxon>
        <taxon>Nematoda</taxon>
        <taxon>Chromadorea</taxon>
        <taxon>Rhabditida</taxon>
        <taxon>Rhabditina</taxon>
        <taxon>Rhabditomorpha</taxon>
        <taxon>Strongyloidea</taxon>
        <taxon>Trichostrongylidae</taxon>
        <taxon>Trichostrongylus</taxon>
    </lineage>
</organism>
<evidence type="ECO:0000259" key="3">
    <source>
        <dbReference type="PROSITE" id="PS50025"/>
    </source>
</evidence>
<feature type="chain" id="PRO_5042849984" description="Laminin G domain-containing protein" evidence="2">
    <location>
        <begin position="27"/>
        <end position="236"/>
    </location>
</feature>
<sequence>MKGGSGSSLSDLHCHMVLLFNYFVLSLGPAAPHVRLAAVEVTVTAEYTNNFNSLPLQHSDRISAVHLTLIVDGRKDEIRQYAPELDWIGHSFAYLGSVPLERHVPGVTKSGFRGCMKQVKYDADAQRILFVTLADQGFGGSIIKTGGELSFSCRSPTQPPDVLSFNSGSSFLALPKWGALASGSLSFHFRTTEKDGLLLYHGNTGKDITDYVAFELIDGHLHMIIDLGSGAVRLQV</sequence>
<keyword evidence="2" id="KW-0732">Signal</keyword>
<dbReference type="PANTHER" id="PTHR15036">
    <property type="entry name" value="PIKACHURIN-LIKE PROTEIN"/>
    <property type="match status" value="1"/>
</dbReference>
<dbReference type="InterPro" id="IPR050372">
    <property type="entry name" value="Neurexin-related_CASP"/>
</dbReference>
<proteinExistence type="predicted"/>
<dbReference type="Pfam" id="PF02210">
    <property type="entry name" value="Laminin_G_2"/>
    <property type="match status" value="1"/>
</dbReference>
<dbReference type="CDD" id="cd00110">
    <property type="entry name" value="LamG"/>
    <property type="match status" value="1"/>
</dbReference>
<dbReference type="PANTHER" id="PTHR15036:SF89">
    <property type="entry name" value="NEUREXIN 1, ISOFORM F"/>
    <property type="match status" value="1"/>
</dbReference>
<dbReference type="EMBL" id="WIXE01024038">
    <property type="protein sequence ID" value="KAK5965976.1"/>
    <property type="molecule type" value="Genomic_DNA"/>
</dbReference>
<dbReference type="AlphaFoldDB" id="A0AAN8EQH3"/>
<gene>
    <name evidence="4" type="ORF">GCK32_016058</name>
</gene>
<feature type="domain" description="Laminin G" evidence="3">
    <location>
        <begin position="161"/>
        <end position="236"/>
    </location>
</feature>
<reference evidence="4 5" key="1">
    <citation type="submission" date="2019-10" db="EMBL/GenBank/DDBJ databases">
        <title>Assembly and Annotation for the nematode Trichostrongylus colubriformis.</title>
        <authorList>
            <person name="Martin J."/>
        </authorList>
    </citation>
    <scope>NUCLEOTIDE SEQUENCE [LARGE SCALE GENOMIC DNA]</scope>
    <source>
        <strain evidence="4">G859</strain>
        <tissue evidence="4">Whole worm</tissue>
    </source>
</reference>
<evidence type="ECO:0000313" key="4">
    <source>
        <dbReference type="EMBL" id="KAK5965976.1"/>
    </source>
</evidence>